<proteinExistence type="predicted"/>
<dbReference type="EMBL" id="ML179780">
    <property type="protein sequence ID" value="THU81794.1"/>
    <property type="molecule type" value="Genomic_DNA"/>
</dbReference>
<name>A0A4S8L0B4_DENBC</name>
<feature type="signal peptide" evidence="2">
    <location>
        <begin position="1"/>
        <end position="24"/>
    </location>
</feature>
<feature type="region of interest" description="Disordered" evidence="1">
    <location>
        <begin position="144"/>
        <end position="209"/>
    </location>
</feature>
<feature type="chain" id="PRO_5021034654" evidence="2">
    <location>
        <begin position="25"/>
        <end position="209"/>
    </location>
</feature>
<evidence type="ECO:0000256" key="1">
    <source>
        <dbReference type="SAM" id="MobiDB-lite"/>
    </source>
</evidence>
<protein>
    <submittedName>
        <fullName evidence="3">Uncharacterized protein</fullName>
    </submittedName>
</protein>
<dbReference type="OrthoDB" id="3060725at2759"/>
<evidence type="ECO:0000256" key="2">
    <source>
        <dbReference type="SAM" id="SignalP"/>
    </source>
</evidence>
<dbReference type="Proteomes" id="UP000297245">
    <property type="component" value="Unassembled WGS sequence"/>
</dbReference>
<accession>A0A4S8L0B4</accession>
<dbReference type="AlphaFoldDB" id="A0A4S8L0B4"/>
<gene>
    <name evidence="3" type="ORF">K435DRAFT_872976</name>
</gene>
<keyword evidence="4" id="KW-1185">Reference proteome</keyword>
<organism evidence="3 4">
    <name type="scientific">Dendrothele bispora (strain CBS 962.96)</name>
    <dbReference type="NCBI Taxonomy" id="1314807"/>
    <lineage>
        <taxon>Eukaryota</taxon>
        <taxon>Fungi</taxon>
        <taxon>Dikarya</taxon>
        <taxon>Basidiomycota</taxon>
        <taxon>Agaricomycotina</taxon>
        <taxon>Agaricomycetes</taxon>
        <taxon>Agaricomycetidae</taxon>
        <taxon>Agaricales</taxon>
        <taxon>Agaricales incertae sedis</taxon>
        <taxon>Dendrothele</taxon>
    </lineage>
</organism>
<evidence type="ECO:0000313" key="3">
    <source>
        <dbReference type="EMBL" id="THU81794.1"/>
    </source>
</evidence>
<keyword evidence="2" id="KW-0732">Signal</keyword>
<reference evidence="3 4" key="1">
    <citation type="journal article" date="2019" name="Nat. Ecol. Evol.">
        <title>Megaphylogeny resolves global patterns of mushroom evolution.</title>
        <authorList>
            <person name="Varga T."/>
            <person name="Krizsan K."/>
            <person name="Foldi C."/>
            <person name="Dima B."/>
            <person name="Sanchez-Garcia M."/>
            <person name="Sanchez-Ramirez S."/>
            <person name="Szollosi G.J."/>
            <person name="Szarkandi J.G."/>
            <person name="Papp V."/>
            <person name="Albert L."/>
            <person name="Andreopoulos W."/>
            <person name="Angelini C."/>
            <person name="Antonin V."/>
            <person name="Barry K.W."/>
            <person name="Bougher N.L."/>
            <person name="Buchanan P."/>
            <person name="Buyck B."/>
            <person name="Bense V."/>
            <person name="Catcheside P."/>
            <person name="Chovatia M."/>
            <person name="Cooper J."/>
            <person name="Damon W."/>
            <person name="Desjardin D."/>
            <person name="Finy P."/>
            <person name="Geml J."/>
            <person name="Haridas S."/>
            <person name="Hughes K."/>
            <person name="Justo A."/>
            <person name="Karasinski D."/>
            <person name="Kautmanova I."/>
            <person name="Kiss B."/>
            <person name="Kocsube S."/>
            <person name="Kotiranta H."/>
            <person name="LaButti K.M."/>
            <person name="Lechner B.E."/>
            <person name="Liimatainen K."/>
            <person name="Lipzen A."/>
            <person name="Lukacs Z."/>
            <person name="Mihaltcheva S."/>
            <person name="Morgado L.N."/>
            <person name="Niskanen T."/>
            <person name="Noordeloos M.E."/>
            <person name="Ohm R.A."/>
            <person name="Ortiz-Santana B."/>
            <person name="Ovrebo C."/>
            <person name="Racz N."/>
            <person name="Riley R."/>
            <person name="Savchenko A."/>
            <person name="Shiryaev A."/>
            <person name="Soop K."/>
            <person name="Spirin V."/>
            <person name="Szebenyi C."/>
            <person name="Tomsovsky M."/>
            <person name="Tulloss R.E."/>
            <person name="Uehling J."/>
            <person name="Grigoriev I.V."/>
            <person name="Vagvolgyi C."/>
            <person name="Papp T."/>
            <person name="Martin F.M."/>
            <person name="Miettinen O."/>
            <person name="Hibbett D.S."/>
            <person name="Nagy L.G."/>
        </authorList>
    </citation>
    <scope>NUCLEOTIDE SEQUENCE [LARGE SCALE GENOMIC DNA]</scope>
    <source>
        <strain evidence="3 4">CBS 962.96</strain>
    </source>
</reference>
<evidence type="ECO:0000313" key="4">
    <source>
        <dbReference type="Proteomes" id="UP000297245"/>
    </source>
</evidence>
<sequence>MRLAPLYLPMVVVVFVSILPPLNCVTDCTDAPTLVRKVGEGYPPSVMPGYGGPWFQLSPNTRLLQLDITDPAGTLIPPWDWYKWIAEGSLAYMIAEMCVYFYKEKKYYSLSVKSLQILDKGDADPSRPERHLIVPVDTAVRSTQEPLEVTLPSDSPGKIVFSPSAKSSSKGKQKEVVVLDDPDSPSKHGKRKNAANTVTDDARSKRNRK</sequence>
<feature type="compositionally biased region" description="Basic and acidic residues" evidence="1">
    <location>
        <begin position="200"/>
        <end position="209"/>
    </location>
</feature>